<gene>
    <name evidence="3" type="ORF">KME07_06195</name>
</gene>
<accession>A0A951U502</accession>
<dbReference type="AlphaFoldDB" id="A0A951U502"/>
<dbReference type="EMBL" id="JAHHHV010000028">
    <property type="protein sequence ID" value="MBW4465017.1"/>
    <property type="molecule type" value="Genomic_DNA"/>
</dbReference>
<feature type="chain" id="PRO_5037215830" evidence="1">
    <location>
        <begin position="21"/>
        <end position="218"/>
    </location>
</feature>
<dbReference type="InterPro" id="IPR005183">
    <property type="entry name" value="DUF305_CopM-like"/>
</dbReference>
<dbReference type="Gene3D" id="1.20.1260.10">
    <property type="match status" value="1"/>
</dbReference>
<dbReference type="Pfam" id="PF03713">
    <property type="entry name" value="DUF305"/>
    <property type="match status" value="1"/>
</dbReference>
<sequence>MKLKQILTTVALGGLTAVFAVGFAACSSPKAQTSDTAESMPGMNHSAGPMNMDLGPKDESLDLRFIDGMIPHHQGGVEMAQEALQKSQRPEIKQLATAIITAQEKEISQLQDWRKAWYPNVAETPMMYDASMGHMMPMSAEVRDTMMMSGDLGAADDQFDLRFLNAMIPHHEGALDMANQVLKNSDRPEIRQMAQDILTSQQAEIDQMQQWRKDWYGQ</sequence>
<dbReference type="Proteomes" id="UP000707356">
    <property type="component" value="Unassembled WGS sequence"/>
</dbReference>
<evidence type="ECO:0000313" key="3">
    <source>
        <dbReference type="EMBL" id="MBW4465017.1"/>
    </source>
</evidence>
<reference evidence="3" key="1">
    <citation type="submission" date="2021-05" db="EMBL/GenBank/DDBJ databases">
        <authorList>
            <person name="Pietrasiak N."/>
            <person name="Ward R."/>
            <person name="Stajich J.E."/>
            <person name="Kurbessoian T."/>
        </authorList>
    </citation>
    <scope>NUCLEOTIDE SEQUENCE</scope>
    <source>
        <strain evidence="3">GSE-TBD4-15B</strain>
    </source>
</reference>
<dbReference type="PROSITE" id="PS51257">
    <property type="entry name" value="PROKAR_LIPOPROTEIN"/>
    <property type="match status" value="1"/>
</dbReference>
<evidence type="ECO:0000256" key="1">
    <source>
        <dbReference type="SAM" id="SignalP"/>
    </source>
</evidence>
<protein>
    <submittedName>
        <fullName evidence="3">DUF305 domain-containing protein</fullName>
    </submittedName>
</protein>
<evidence type="ECO:0000259" key="2">
    <source>
        <dbReference type="Pfam" id="PF03713"/>
    </source>
</evidence>
<dbReference type="PANTHER" id="PTHR36933:SF1">
    <property type="entry name" value="SLL0788 PROTEIN"/>
    <property type="match status" value="1"/>
</dbReference>
<feature type="domain" description="DUF305" evidence="2">
    <location>
        <begin position="62"/>
        <end position="211"/>
    </location>
</feature>
<proteinExistence type="predicted"/>
<evidence type="ECO:0000313" key="4">
    <source>
        <dbReference type="Proteomes" id="UP000707356"/>
    </source>
</evidence>
<dbReference type="InterPro" id="IPR012347">
    <property type="entry name" value="Ferritin-like"/>
</dbReference>
<dbReference type="PANTHER" id="PTHR36933">
    <property type="entry name" value="SLL0788 PROTEIN"/>
    <property type="match status" value="1"/>
</dbReference>
<name>A0A951U502_9CYAN</name>
<organism evidence="3 4">
    <name type="scientific">Pegethrix bostrychoides GSE-TBD4-15B</name>
    <dbReference type="NCBI Taxonomy" id="2839662"/>
    <lineage>
        <taxon>Bacteria</taxon>
        <taxon>Bacillati</taxon>
        <taxon>Cyanobacteriota</taxon>
        <taxon>Cyanophyceae</taxon>
        <taxon>Oculatellales</taxon>
        <taxon>Oculatellaceae</taxon>
        <taxon>Pegethrix</taxon>
    </lineage>
</organism>
<comment type="caution">
    <text evidence="3">The sequence shown here is derived from an EMBL/GenBank/DDBJ whole genome shotgun (WGS) entry which is preliminary data.</text>
</comment>
<keyword evidence="1" id="KW-0732">Signal</keyword>
<feature type="signal peptide" evidence="1">
    <location>
        <begin position="1"/>
        <end position="20"/>
    </location>
</feature>
<reference evidence="3" key="2">
    <citation type="journal article" date="2022" name="Microbiol. Resour. Announc.">
        <title>Metagenome Sequencing to Explore Phylogenomics of Terrestrial Cyanobacteria.</title>
        <authorList>
            <person name="Ward R.D."/>
            <person name="Stajich J.E."/>
            <person name="Johansen J.R."/>
            <person name="Huntemann M."/>
            <person name="Clum A."/>
            <person name="Foster B."/>
            <person name="Foster B."/>
            <person name="Roux S."/>
            <person name="Palaniappan K."/>
            <person name="Varghese N."/>
            <person name="Mukherjee S."/>
            <person name="Reddy T.B.K."/>
            <person name="Daum C."/>
            <person name="Copeland A."/>
            <person name="Chen I.A."/>
            <person name="Ivanova N.N."/>
            <person name="Kyrpides N.C."/>
            <person name="Shapiro N."/>
            <person name="Eloe-Fadrosh E.A."/>
            <person name="Pietrasiak N."/>
        </authorList>
    </citation>
    <scope>NUCLEOTIDE SEQUENCE</scope>
    <source>
        <strain evidence="3">GSE-TBD4-15B</strain>
    </source>
</reference>